<dbReference type="InterPro" id="IPR001034">
    <property type="entry name" value="DeoR_HTH"/>
</dbReference>
<dbReference type="GO" id="GO:0003677">
    <property type="term" value="F:DNA binding"/>
    <property type="evidence" value="ECO:0007669"/>
    <property type="project" value="UniProtKB-KW"/>
</dbReference>
<evidence type="ECO:0000259" key="5">
    <source>
        <dbReference type="PROSITE" id="PS50949"/>
    </source>
</evidence>
<dbReference type="PANTHER" id="PTHR44846">
    <property type="entry name" value="MANNOSYL-D-GLYCERATE TRANSPORT/METABOLISM SYSTEM REPRESSOR MNGR-RELATED"/>
    <property type="match status" value="1"/>
</dbReference>
<evidence type="ECO:0000256" key="1">
    <source>
        <dbReference type="ARBA" id="ARBA00023015"/>
    </source>
</evidence>
<reference evidence="6" key="1">
    <citation type="submission" date="2021-06" db="EMBL/GenBank/DDBJ databases">
        <authorList>
            <person name="Criscuolo A."/>
        </authorList>
    </citation>
    <scope>NUCLEOTIDE SEQUENCE</scope>
    <source>
        <strain evidence="6">CIP111600</strain>
    </source>
</reference>
<dbReference type="InterPro" id="IPR000524">
    <property type="entry name" value="Tscrpt_reg_HTH_GntR"/>
</dbReference>
<sequence>MNEQTNGGANGAAPKRTIDPQSGMPLHLQIRDIIRHEALHDGLVDETGKMPTEHELVKRFGVSRVTVRSALQSLVEEGLLVRERGRGTFLKTNHAERWVGQLMGFTETIEEAGFAPGARIIGQGMTNKLPEQVKASLNQRAAWALKRLRLADGKPIAIEHAYFPPEIGLELETRDLTSIAMYKVLEEELGIPLNEAKQMISAVNASEEEAEQLGVAVNDALLHIERVTYSHEMQPVEVLSAVYRPDYFQYMVQLSRKRPYGGG</sequence>
<dbReference type="InterPro" id="IPR050679">
    <property type="entry name" value="Bact_HTH_transcr_reg"/>
</dbReference>
<gene>
    <name evidence="6" type="primary">nagR_3</name>
    <name evidence="6" type="ORF">PAESOLCIP111_03392</name>
</gene>
<name>A0A916NXS5_9BACL</name>
<feature type="domain" description="HTH gntR-type" evidence="5">
    <location>
        <begin position="24"/>
        <end position="93"/>
    </location>
</feature>
<accession>A0A916NXS5</accession>
<dbReference type="InterPro" id="IPR011663">
    <property type="entry name" value="UTRA"/>
</dbReference>
<dbReference type="EMBL" id="CAJVAS010000014">
    <property type="protein sequence ID" value="CAG7632562.1"/>
    <property type="molecule type" value="Genomic_DNA"/>
</dbReference>
<evidence type="ECO:0000256" key="2">
    <source>
        <dbReference type="ARBA" id="ARBA00023125"/>
    </source>
</evidence>
<dbReference type="Proteomes" id="UP000693672">
    <property type="component" value="Unassembled WGS sequence"/>
</dbReference>
<protein>
    <submittedName>
        <fullName evidence="6">HTH-type transcriptional repressor NagR</fullName>
    </submittedName>
</protein>
<evidence type="ECO:0000313" key="7">
    <source>
        <dbReference type="Proteomes" id="UP000693672"/>
    </source>
</evidence>
<dbReference type="SMART" id="SM00345">
    <property type="entry name" value="HTH_GNTR"/>
    <property type="match status" value="1"/>
</dbReference>
<dbReference type="SMART" id="SM00866">
    <property type="entry name" value="UTRA"/>
    <property type="match status" value="1"/>
</dbReference>
<proteinExistence type="predicted"/>
<dbReference type="PROSITE" id="PS50949">
    <property type="entry name" value="HTH_GNTR"/>
    <property type="match status" value="1"/>
</dbReference>
<evidence type="ECO:0000313" key="6">
    <source>
        <dbReference type="EMBL" id="CAG7632562.1"/>
    </source>
</evidence>
<dbReference type="PANTHER" id="PTHR44846:SF1">
    <property type="entry name" value="MANNOSYL-D-GLYCERATE TRANSPORT_METABOLISM SYSTEM REPRESSOR MNGR-RELATED"/>
    <property type="match status" value="1"/>
</dbReference>
<keyword evidence="1" id="KW-0805">Transcription regulation</keyword>
<dbReference type="GO" id="GO:0003700">
    <property type="term" value="F:DNA-binding transcription factor activity"/>
    <property type="evidence" value="ECO:0007669"/>
    <property type="project" value="InterPro"/>
</dbReference>
<feature type="region of interest" description="Disordered" evidence="4">
    <location>
        <begin position="1"/>
        <end position="22"/>
    </location>
</feature>
<dbReference type="RefSeq" id="WP_218093148.1">
    <property type="nucleotide sequence ID" value="NZ_CAJVAS010000014.1"/>
</dbReference>
<evidence type="ECO:0000256" key="4">
    <source>
        <dbReference type="SAM" id="MobiDB-lite"/>
    </source>
</evidence>
<dbReference type="Pfam" id="PF00392">
    <property type="entry name" value="GntR"/>
    <property type="match status" value="1"/>
</dbReference>
<keyword evidence="3" id="KW-0804">Transcription</keyword>
<evidence type="ECO:0000256" key="3">
    <source>
        <dbReference type="ARBA" id="ARBA00023163"/>
    </source>
</evidence>
<keyword evidence="7" id="KW-1185">Reference proteome</keyword>
<keyword evidence="2" id="KW-0238">DNA-binding</keyword>
<dbReference type="GO" id="GO:0045892">
    <property type="term" value="P:negative regulation of DNA-templated transcription"/>
    <property type="evidence" value="ECO:0007669"/>
    <property type="project" value="TreeGrafter"/>
</dbReference>
<dbReference type="Pfam" id="PF07702">
    <property type="entry name" value="UTRA"/>
    <property type="match status" value="1"/>
</dbReference>
<dbReference type="CDD" id="cd07377">
    <property type="entry name" value="WHTH_GntR"/>
    <property type="match status" value="1"/>
</dbReference>
<dbReference type="AlphaFoldDB" id="A0A916NXS5"/>
<organism evidence="6 7">
    <name type="scientific">Paenibacillus solanacearum</name>
    <dbReference type="NCBI Taxonomy" id="2048548"/>
    <lineage>
        <taxon>Bacteria</taxon>
        <taxon>Bacillati</taxon>
        <taxon>Bacillota</taxon>
        <taxon>Bacilli</taxon>
        <taxon>Bacillales</taxon>
        <taxon>Paenibacillaceae</taxon>
        <taxon>Paenibacillus</taxon>
    </lineage>
</organism>
<comment type="caution">
    <text evidence="6">The sequence shown here is derived from an EMBL/GenBank/DDBJ whole genome shotgun (WGS) entry which is preliminary data.</text>
</comment>
<dbReference type="SMART" id="SM00420">
    <property type="entry name" value="HTH_DEOR"/>
    <property type="match status" value="1"/>
</dbReference>